<evidence type="ECO:0000313" key="6">
    <source>
        <dbReference type="Proteomes" id="UP000811609"/>
    </source>
</evidence>
<comment type="caution">
    <text evidence="4">The sequence shown here is derived from an EMBL/GenBank/DDBJ whole genome shotgun (WGS) entry which is preliminary data.</text>
</comment>
<reference evidence="4" key="1">
    <citation type="submission" date="2020-12" db="EMBL/GenBank/DDBJ databases">
        <title>WGS assembly of Carya illinoinensis cv. Pawnee.</title>
        <authorList>
            <person name="Platts A."/>
            <person name="Shu S."/>
            <person name="Wright S."/>
            <person name="Barry K."/>
            <person name="Edger P."/>
            <person name="Pires J.C."/>
            <person name="Schmutz J."/>
        </authorList>
    </citation>
    <scope>NUCLEOTIDE SEQUENCE</scope>
    <source>
        <tissue evidence="4">Leaf</tissue>
    </source>
</reference>
<dbReference type="InterPro" id="IPR007275">
    <property type="entry name" value="YTH_domain"/>
</dbReference>
<dbReference type="EMBL" id="CM031829">
    <property type="protein sequence ID" value="KAG6710467.1"/>
    <property type="molecule type" value="Genomic_DNA"/>
</dbReference>
<feature type="domain" description="YTH" evidence="3">
    <location>
        <begin position="343"/>
        <end position="484"/>
    </location>
</feature>
<feature type="compositionally biased region" description="Basic and acidic residues" evidence="2">
    <location>
        <begin position="528"/>
        <end position="548"/>
    </location>
</feature>
<dbReference type="EMBL" id="CM031813">
    <property type="protein sequence ID" value="KAG6652409.1"/>
    <property type="molecule type" value="Genomic_DNA"/>
</dbReference>
<dbReference type="InterPro" id="IPR045168">
    <property type="entry name" value="YTH_prot"/>
</dbReference>
<dbReference type="Proteomes" id="UP000811246">
    <property type="component" value="Chromosome 5"/>
</dbReference>
<dbReference type="Gene3D" id="3.10.590.10">
    <property type="entry name" value="ph1033 like domains"/>
    <property type="match status" value="1"/>
</dbReference>
<sequence length="585" mass="64819">MAGEKIIEKPEPGATGLKLESVTDLGELEVATGKDEILSTSTSSIPSLANANSSTKGETDHESVGEQGVYHPPTSCYNYYYPGSNGSFTQSNDSYNLHADGSHTGMQSENGSLVYYLPGYNPYTSGTLVGTDGQCAGQQQYFPSSGYLQPPVSYGSEAVPCYSWDPTFVGDLPNVTAAGFANAKCAPGSTAFAKSNGFYSMKTNGNPASKFSNSTAHAQPIRTINKVPRVGSDFSRGLLKDYHPIGKLSPFTYQKQGLLPHDGQANYRPSGRVWNLNDRYNSRDKDNRNVNFETLIEVTRGPRAYAKTAPLGSSSTNEKEELGFSVRRDRYNLQDFQTDYETAKFYIIKSYSEDDIHKSIKYDVWSSTPNGNKKLDAEFRDVEGKASEKSSRCPVFLFFSVNGSGQFVGIAEMVGQVDFNKDMEFWQLDKWNGFFPVKWHIIKDVPNSQLRHIILENNDNRPVTFTRDTQEIGLKQGLEMLSIFKSYAAKTSLLDDFNFYENRAKSIHSQSSKPSSQQNEIYSNGDIPNRKTGERNIEVECGDTKRTTDPSCLINRTKNLSLNDSPQKSNSVKNPSIANLIPSAF</sequence>
<dbReference type="PANTHER" id="PTHR12357:SF95">
    <property type="entry name" value="YTH DOMAIN-CONTAINING FAMILY PROTEIN"/>
    <property type="match status" value="1"/>
</dbReference>
<evidence type="ECO:0000313" key="5">
    <source>
        <dbReference type="EMBL" id="KAG6710467.1"/>
    </source>
</evidence>
<organism evidence="4 6">
    <name type="scientific">Carya illinoinensis</name>
    <name type="common">Pecan</name>
    <dbReference type="NCBI Taxonomy" id="32201"/>
    <lineage>
        <taxon>Eukaryota</taxon>
        <taxon>Viridiplantae</taxon>
        <taxon>Streptophyta</taxon>
        <taxon>Embryophyta</taxon>
        <taxon>Tracheophyta</taxon>
        <taxon>Spermatophyta</taxon>
        <taxon>Magnoliopsida</taxon>
        <taxon>eudicotyledons</taxon>
        <taxon>Gunneridae</taxon>
        <taxon>Pentapetalae</taxon>
        <taxon>rosids</taxon>
        <taxon>fabids</taxon>
        <taxon>Fagales</taxon>
        <taxon>Juglandaceae</taxon>
        <taxon>Carya</taxon>
    </lineage>
</organism>
<evidence type="ECO:0000259" key="3">
    <source>
        <dbReference type="PROSITE" id="PS50882"/>
    </source>
</evidence>
<dbReference type="GO" id="GO:0005737">
    <property type="term" value="C:cytoplasm"/>
    <property type="evidence" value="ECO:0007669"/>
    <property type="project" value="TreeGrafter"/>
</dbReference>
<evidence type="ECO:0000256" key="2">
    <source>
        <dbReference type="SAM" id="MobiDB-lite"/>
    </source>
</evidence>
<evidence type="ECO:0000313" key="4">
    <source>
        <dbReference type="EMBL" id="KAG6652409.1"/>
    </source>
</evidence>
<feature type="compositionally biased region" description="Low complexity" evidence="2">
    <location>
        <begin position="507"/>
        <end position="518"/>
    </location>
</feature>
<dbReference type="Pfam" id="PF04146">
    <property type="entry name" value="YTH"/>
    <property type="match status" value="1"/>
</dbReference>
<dbReference type="GO" id="GO:1990247">
    <property type="term" value="F:N6-methyladenosine-containing RNA reader activity"/>
    <property type="evidence" value="ECO:0007669"/>
    <property type="project" value="UniProtKB-UniRule"/>
</dbReference>
<comment type="function">
    <text evidence="1">Specifically recognizes and binds N6-methyladenosine (m6A)-containing RNAs, and regulates mRNA stability. M6A is a modification present at internal sites of mRNAs and some non-coding RNAs and plays a role in mRNA stability and processing.</text>
</comment>
<dbReference type="CDD" id="cd21134">
    <property type="entry name" value="YTH"/>
    <property type="match status" value="1"/>
</dbReference>
<keyword evidence="1" id="KW-0694">RNA-binding</keyword>
<dbReference type="AlphaFoldDB" id="A0A8T1QDE8"/>
<proteinExistence type="inferred from homology"/>
<gene>
    <name evidence="4" type="ORF">CIPAW_05G004700</name>
    <name evidence="5" type="ORF">I3842_05G004600</name>
</gene>
<feature type="region of interest" description="Disordered" evidence="2">
    <location>
        <begin position="507"/>
        <end position="552"/>
    </location>
</feature>
<dbReference type="PROSITE" id="PS50882">
    <property type="entry name" value="YTH"/>
    <property type="match status" value="1"/>
</dbReference>
<dbReference type="OrthoDB" id="306690at2759"/>
<dbReference type="GO" id="GO:0003729">
    <property type="term" value="F:mRNA binding"/>
    <property type="evidence" value="ECO:0007669"/>
    <property type="project" value="UniProtKB-UniRule"/>
</dbReference>
<feature type="region of interest" description="Disordered" evidence="2">
    <location>
        <begin position="41"/>
        <end position="68"/>
    </location>
</feature>
<dbReference type="PANTHER" id="PTHR12357">
    <property type="entry name" value="YTH YT521-B HOMOLOGY DOMAIN-CONTAINING"/>
    <property type="match status" value="1"/>
</dbReference>
<reference evidence="5" key="2">
    <citation type="submission" date="2021-01" db="EMBL/GenBank/DDBJ databases">
        <authorList>
            <person name="Lovell J.T."/>
            <person name="Bentley N."/>
            <person name="Bhattarai G."/>
            <person name="Jenkins J.W."/>
            <person name="Sreedasyam A."/>
            <person name="Alarcon Y."/>
            <person name="Bock C."/>
            <person name="Boston L."/>
            <person name="Carlson J."/>
            <person name="Cervantes K."/>
            <person name="Clermont K."/>
            <person name="Krom N."/>
            <person name="Kubenka K."/>
            <person name="Mamidi S."/>
            <person name="Mattison C."/>
            <person name="Monteros M."/>
            <person name="Pisani C."/>
            <person name="Plott C."/>
            <person name="Rajasekar S."/>
            <person name="Rhein H.S."/>
            <person name="Rohla C."/>
            <person name="Song M."/>
            <person name="Hilaire R.S."/>
            <person name="Shu S."/>
            <person name="Wells L."/>
            <person name="Wang X."/>
            <person name="Webber J."/>
            <person name="Heerema R.J."/>
            <person name="Klein P."/>
            <person name="Conner P."/>
            <person name="Grauke L."/>
            <person name="Grimwood J."/>
            <person name="Schmutz J."/>
            <person name="Randall J.J."/>
        </authorList>
    </citation>
    <scope>NUCLEOTIDE SEQUENCE</scope>
    <source>
        <tissue evidence="5">Leaf</tissue>
    </source>
</reference>
<protein>
    <recommendedName>
        <fullName evidence="1">YTH domain-containing family protein</fullName>
    </recommendedName>
</protein>
<dbReference type="GO" id="GO:0061157">
    <property type="term" value="P:mRNA destabilization"/>
    <property type="evidence" value="ECO:0007669"/>
    <property type="project" value="TreeGrafter"/>
</dbReference>
<accession>A0A8T1QDE8</accession>
<dbReference type="Proteomes" id="UP000811609">
    <property type="component" value="Chromosome 5"/>
</dbReference>
<name>A0A8T1QDE8_CARIL</name>
<evidence type="ECO:0000256" key="1">
    <source>
        <dbReference type="RuleBase" id="RU369095"/>
    </source>
</evidence>
<comment type="similarity">
    <text evidence="1">Belongs to the YTHDF family.</text>
</comment>
<keyword evidence="6" id="KW-1185">Reference proteome</keyword>
<dbReference type="EMBL" id="CM031829">
    <property type="protein sequence ID" value="KAG6710468.1"/>
    <property type="molecule type" value="Genomic_DNA"/>
</dbReference>